<dbReference type="OrthoDB" id="7727713at2"/>
<gene>
    <name evidence="1" type="ORF">BC777_2664</name>
</gene>
<accession>A0A2M8W5T7</accession>
<sequence length="62" mass="6697">MTDMTDFSNIPRVIRQERASLPLPAPVPFGAPVLISDCVNPLAGETLLSLLWKRMDGSGDAD</sequence>
<evidence type="ECO:0000313" key="2">
    <source>
        <dbReference type="Proteomes" id="UP000228531"/>
    </source>
</evidence>
<organism evidence="1 2">
    <name type="scientific">Yoonia maricola</name>
    <dbReference type="NCBI Taxonomy" id="420999"/>
    <lineage>
        <taxon>Bacteria</taxon>
        <taxon>Pseudomonadati</taxon>
        <taxon>Pseudomonadota</taxon>
        <taxon>Alphaproteobacteria</taxon>
        <taxon>Rhodobacterales</taxon>
        <taxon>Paracoccaceae</taxon>
        <taxon>Yoonia</taxon>
    </lineage>
</organism>
<reference evidence="1 2" key="1">
    <citation type="submission" date="2017-11" db="EMBL/GenBank/DDBJ databases">
        <title>Genomic Encyclopedia of Archaeal and Bacterial Type Strains, Phase II (KMG-II): From Individual Species to Whole Genera.</title>
        <authorList>
            <person name="Goeker M."/>
        </authorList>
    </citation>
    <scope>NUCLEOTIDE SEQUENCE [LARGE SCALE GENOMIC DNA]</scope>
    <source>
        <strain evidence="1 2">DSM 29128</strain>
    </source>
</reference>
<dbReference type="AlphaFoldDB" id="A0A2M8W5T7"/>
<comment type="caution">
    <text evidence="1">The sequence shown here is derived from an EMBL/GenBank/DDBJ whole genome shotgun (WGS) entry which is preliminary data.</text>
</comment>
<keyword evidence="2" id="KW-1185">Reference proteome</keyword>
<protein>
    <submittedName>
        <fullName evidence="1">Uncharacterized protein</fullName>
    </submittedName>
</protein>
<evidence type="ECO:0000313" key="1">
    <source>
        <dbReference type="EMBL" id="PJI86296.1"/>
    </source>
</evidence>
<name>A0A2M8W5T7_9RHOB</name>
<dbReference type="Proteomes" id="UP000228531">
    <property type="component" value="Unassembled WGS sequence"/>
</dbReference>
<dbReference type="EMBL" id="PGTY01000002">
    <property type="protein sequence ID" value="PJI86296.1"/>
    <property type="molecule type" value="Genomic_DNA"/>
</dbReference>
<proteinExistence type="predicted"/>
<dbReference type="RefSeq" id="WP_133122560.1">
    <property type="nucleotide sequence ID" value="NZ_PGTY01000002.1"/>
</dbReference>